<dbReference type="InterPro" id="IPR008979">
    <property type="entry name" value="Galactose-bd-like_sf"/>
</dbReference>
<dbReference type="EMBL" id="LSMT01000414">
    <property type="protein sequence ID" value="PFX18377.1"/>
    <property type="molecule type" value="Genomic_DNA"/>
</dbReference>
<dbReference type="SUPFAM" id="SSF49785">
    <property type="entry name" value="Galactose-binding domain-like"/>
    <property type="match status" value="1"/>
</dbReference>
<dbReference type="PANTHER" id="PTHR47457:SF1">
    <property type="entry name" value="BTB DOMAIN-CONTAINING PROTEIN-RELATED"/>
    <property type="match status" value="1"/>
</dbReference>
<dbReference type="AlphaFoldDB" id="A0A2B4RPW2"/>
<dbReference type="Proteomes" id="UP000225706">
    <property type="component" value="Unassembled WGS sequence"/>
</dbReference>
<sequence length="374" mass="42401">MCFVVSLNVNYSVLRCGTKAKRKGFRDADILNDDLRALTQEFEERGPPEDILNHDLGRALAQEFEERGPPEDTEFPAGESSESGEFSGIQDLASDEGTWEDDSELHASQLENEERQPPEGEEIADAPPLLLPLPIPQIPISVREEEGNDGEVDQVDEVYEGNEVEGLDEDDIFNNIEPDLNIESEFNPDSRRWMTFAKGNVLSYQFDFDQRGVFASLGRKFCHRDWMNPADCNIGIKVTWSGRGSGKPKDLLNSFKATKSKQGLSTNNRKKSWWQIDLGQCLLLPTNYTLKIGNREKGAPTSWKLKGLADGEWKTIRSHKNYHWTQDTKTWPLQGLWGPMRYFKIIQTGVNSVGTHVFYLSGFELYGVLYEIGQ</sequence>
<accession>A0A2B4RPW2</accession>
<name>A0A2B4RPW2_STYPI</name>
<feature type="compositionally biased region" description="Low complexity" evidence="1">
    <location>
        <begin position="78"/>
        <end position="87"/>
    </location>
</feature>
<dbReference type="Gene3D" id="2.60.120.260">
    <property type="entry name" value="Galactose-binding domain-like"/>
    <property type="match status" value="1"/>
</dbReference>
<feature type="region of interest" description="Disordered" evidence="1">
    <location>
        <begin position="64"/>
        <end position="87"/>
    </location>
</feature>
<proteinExistence type="predicted"/>
<keyword evidence="3" id="KW-1185">Reference proteome</keyword>
<protein>
    <submittedName>
        <fullName evidence="2">E3 ubiquitin-protein ligase HECTD1</fullName>
    </submittedName>
</protein>
<reference evidence="3" key="1">
    <citation type="journal article" date="2017" name="bioRxiv">
        <title>Comparative analysis of the genomes of Stylophora pistillata and Acropora digitifera provides evidence for extensive differences between species of corals.</title>
        <authorList>
            <person name="Voolstra C.R."/>
            <person name="Li Y."/>
            <person name="Liew Y.J."/>
            <person name="Baumgarten S."/>
            <person name="Zoccola D."/>
            <person name="Flot J.-F."/>
            <person name="Tambutte S."/>
            <person name="Allemand D."/>
            <person name="Aranda M."/>
        </authorList>
    </citation>
    <scope>NUCLEOTIDE SEQUENCE [LARGE SCALE GENOMIC DNA]</scope>
</reference>
<evidence type="ECO:0000313" key="3">
    <source>
        <dbReference type="Proteomes" id="UP000225706"/>
    </source>
</evidence>
<evidence type="ECO:0000256" key="1">
    <source>
        <dbReference type="SAM" id="MobiDB-lite"/>
    </source>
</evidence>
<dbReference type="OrthoDB" id="412600at2759"/>
<dbReference type="PANTHER" id="PTHR47457">
    <property type="entry name" value="OS05G0345500 PROTEIN"/>
    <property type="match status" value="1"/>
</dbReference>
<feature type="region of interest" description="Disordered" evidence="1">
    <location>
        <begin position="108"/>
        <end position="131"/>
    </location>
</feature>
<gene>
    <name evidence="2" type="primary">HECTD1</name>
    <name evidence="2" type="ORF">AWC38_SpisGene17248</name>
</gene>
<organism evidence="2 3">
    <name type="scientific">Stylophora pistillata</name>
    <name type="common">Smooth cauliflower coral</name>
    <dbReference type="NCBI Taxonomy" id="50429"/>
    <lineage>
        <taxon>Eukaryota</taxon>
        <taxon>Metazoa</taxon>
        <taxon>Cnidaria</taxon>
        <taxon>Anthozoa</taxon>
        <taxon>Hexacorallia</taxon>
        <taxon>Scleractinia</taxon>
        <taxon>Astrocoeniina</taxon>
        <taxon>Pocilloporidae</taxon>
        <taxon>Stylophora</taxon>
    </lineage>
</organism>
<comment type="caution">
    <text evidence="2">The sequence shown here is derived from an EMBL/GenBank/DDBJ whole genome shotgun (WGS) entry which is preliminary data.</text>
</comment>
<evidence type="ECO:0000313" key="2">
    <source>
        <dbReference type="EMBL" id="PFX18377.1"/>
    </source>
</evidence>